<dbReference type="EMBL" id="CP137307">
    <property type="protein sequence ID" value="WQF79463.1"/>
    <property type="molecule type" value="Genomic_DNA"/>
</dbReference>
<accession>A0AAX4I909</accession>
<evidence type="ECO:0000313" key="2">
    <source>
        <dbReference type="Proteomes" id="UP001322277"/>
    </source>
</evidence>
<sequence length="58" mass="6528">MYNQGKSTYSLHFVRDVQAINETNSSSWTLCVVESSHVVHHAMKTQLQELVCFIGMAA</sequence>
<keyword evidence="2" id="KW-1185">Reference proteome</keyword>
<dbReference type="GeneID" id="87940980"/>
<name>A0AAX4I909_9PEZI</name>
<evidence type="ECO:0000313" key="1">
    <source>
        <dbReference type="EMBL" id="WQF79463.1"/>
    </source>
</evidence>
<dbReference type="KEGG" id="cdet:87940980"/>
<protein>
    <submittedName>
        <fullName evidence="1">Uncharacterized protein</fullName>
    </submittedName>
</protein>
<gene>
    <name evidence="1" type="ORF">CDEST_04477</name>
</gene>
<dbReference type="RefSeq" id="XP_062776687.1">
    <property type="nucleotide sequence ID" value="XM_062920636.1"/>
</dbReference>
<proteinExistence type="predicted"/>
<organism evidence="1 2">
    <name type="scientific">Colletotrichum destructivum</name>
    <dbReference type="NCBI Taxonomy" id="34406"/>
    <lineage>
        <taxon>Eukaryota</taxon>
        <taxon>Fungi</taxon>
        <taxon>Dikarya</taxon>
        <taxon>Ascomycota</taxon>
        <taxon>Pezizomycotina</taxon>
        <taxon>Sordariomycetes</taxon>
        <taxon>Hypocreomycetidae</taxon>
        <taxon>Glomerellales</taxon>
        <taxon>Glomerellaceae</taxon>
        <taxon>Colletotrichum</taxon>
        <taxon>Colletotrichum destructivum species complex</taxon>
    </lineage>
</organism>
<dbReference type="Proteomes" id="UP001322277">
    <property type="component" value="Chromosome 3"/>
</dbReference>
<dbReference type="AlphaFoldDB" id="A0AAX4I909"/>
<reference evidence="2" key="1">
    <citation type="journal article" date="2023" name="bioRxiv">
        <title>Complete genome of the Medicago anthracnose fungus, Colletotrichum destructivum, reveals a mini-chromosome-like region within a core chromosome.</title>
        <authorList>
            <person name="Lapalu N."/>
            <person name="Simon A."/>
            <person name="Lu A."/>
            <person name="Plaumann P.-L."/>
            <person name="Amselem J."/>
            <person name="Pigne S."/>
            <person name="Auger A."/>
            <person name="Koch C."/>
            <person name="Dallery J.-F."/>
            <person name="O'Connell R.J."/>
        </authorList>
    </citation>
    <scope>NUCLEOTIDE SEQUENCE [LARGE SCALE GENOMIC DNA]</scope>
    <source>
        <strain evidence="2">CBS 520.97</strain>
    </source>
</reference>